<dbReference type="Pfam" id="PF09335">
    <property type="entry name" value="VTT_dom"/>
    <property type="match status" value="1"/>
</dbReference>
<feature type="transmembrane region" description="Helical" evidence="11">
    <location>
        <begin position="237"/>
        <end position="262"/>
    </location>
</feature>
<dbReference type="PANTHER" id="PTHR47549:SF2">
    <property type="entry name" value="GOLGI APPARATUS MEMBRANE PROTEIN TVP38"/>
    <property type="match status" value="1"/>
</dbReference>
<name>A0A8H6VUK6_9AGAR</name>
<feature type="domain" description="VTT" evidence="12">
    <location>
        <begin position="146"/>
        <end position="260"/>
    </location>
</feature>
<evidence type="ECO:0000256" key="2">
    <source>
        <dbReference type="ARBA" id="ARBA00004653"/>
    </source>
</evidence>
<evidence type="ECO:0000256" key="3">
    <source>
        <dbReference type="ARBA" id="ARBA00008640"/>
    </source>
</evidence>
<organism evidence="13 14">
    <name type="scientific">Mycena indigotica</name>
    <dbReference type="NCBI Taxonomy" id="2126181"/>
    <lineage>
        <taxon>Eukaryota</taxon>
        <taxon>Fungi</taxon>
        <taxon>Dikarya</taxon>
        <taxon>Basidiomycota</taxon>
        <taxon>Agaricomycotina</taxon>
        <taxon>Agaricomycetes</taxon>
        <taxon>Agaricomycetidae</taxon>
        <taxon>Agaricales</taxon>
        <taxon>Marasmiineae</taxon>
        <taxon>Mycenaceae</taxon>
        <taxon>Mycena</taxon>
    </lineage>
</organism>
<evidence type="ECO:0000256" key="1">
    <source>
        <dbReference type="ARBA" id="ARBA00002978"/>
    </source>
</evidence>
<feature type="region of interest" description="Disordered" evidence="10">
    <location>
        <begin position="17"/>
        <end position="39"/>
    </location>
</feature>
<evidence type="ECO:0000256" key="10">
    <source>
        <dbReference type="SAM" id="MobiDB-lite"/>
    </source>
</evidence>
<comment type="caution">
    <text evidence="13">The sequence shown here is derived from an EMBL/GenBank/DDBJ whole genome shotgun (WGS) entry which is preliminary data.</text>
</comment>
<evidence type="ECO:0000313" key="14">
    <source>
        <dbReference type="Proteomes" id="UP000636479"/>
    </source>
</evidence>
<keyword evidence="8" id="KW-0333">Golgi apparatus</keyword>
<dbReference type="InterPro" id="IPR051076">
    <property type="entry name" value="Golgi_membrane_TVP38/TMEM64"/>
</dbReference>
<evidence type="ECO:0000256" key="4">
    <source>
        <dbReference type="ARBA" id="ARBA00013533"/>
    </source>
</evidence>
<evidence type="ECO:0000313" key="13">
    <source>
        <dbReference type="EMBL" id="KAF7290643.1"/>
    </source>
</evidence>
<dbReference type="PANTHER" id="PTHR47549">
    <property type="entry name" value="GOLGI APPARATUS MEMBRANE PROTEIN TVP38-RELATED"/>
    <property type="match status" value="1"/>
</dbReference>
<evidence type="ECO:0000256" key="9">
    <source>
        <dbReference type="ARBA" id="ARBA00023136"/>
    </source>
</evidence>
<comment type="function">
    <text evidence="1">Golgi membrane protein involved in vesicular trafficking and spindle migration.</text>
</comment>
<evidence type="ECO:0000256" key="7">
    <source>
        <dbReference type="ARBA" id="ARBA00022989"/>
    </source>
</evidence>
<gene>
    <name evidence="13" type="ORF">MIND_01304600</name>
</gene>
<keyword evidence="7 11" id="KW-1133">Transmembrane helix</keyword>
<dbReference type="RefSeq" id="XP_037214003.1">
    <property type="nucleotide sequence ID" value="XM_037369505.1"/>
</dbReference>
<dbReference type="OrthoDB" id="166803at2759"/>
<dbReference type="GO" id="GO:0000139">
    <property type="term" value="C:Golgi membrane"/>
    <property type="evidence" value="ECO:0007669"/>
    <property type="project" value="UniProtKB-SubCell"/>
</dbReference>
<feature type="transmembrane region" description="Helical" evidence="11">
    <location>
        <begin position="128"/>
        <end position="157"/>
    </location>
</feature>
<feature type="compositionally biased region" description="Low complexity" evidence="10">
    <location>
        <begin position="28"/>
        <end position="39"/>
    </location>
</feature>
<sequence length="329" mass="36265">MRAVDCAVLEIPPPNYNEYPPSHLPQPSTSTLHSASTAAPDLRVETKSLVPSRALYASRTPRTPSPTEEECNLLQGLKRERTLKEKIAIYTVGASLIALTLCVTVFSKKVVNALNPETSWLRAHPAGALIPIVLLVVASFPPLVGHEVIAMIVGITWDLGPAFAITIIGIMLGEIANFLVFKYACMSRIQKYQEKSLDFGLLAYVVRRGGLLMIVVIRYSAMPPHYATSVFATVGVSFWTCLLGAVISLPIRVMFVYTGYAMKPAVSDKQATDIVEDVILGVSILVTIVAYKWSQRQLEAAKEGYVYERRKLRQAKMLHSDRGLFTIDL</sequence>
<evidence type="ECO:0000259" key="12">
    <source>
        <dbReference type="Pfam" id="PF09335"/>
    </source>
</evidence>
<dbReference type="GeneID" id="59352021"/>
<evidence type="ECO:0000256" key="5">
    <source>
        <dbReference type="ARBA" id="ARBA00020673"/>
    </source>
</evidence>
<keyword evidence="6 11" id="KW-0812">Transmembrane</keyword>
<dbReference type="Proteomes" id="UP000636479">
    <property type="component" value="Unassembled WGS sequence"/>
</dbReference>
<evidence type="ECO:0000256" key="11">
    <source>
        <dbReference type="SAM" id="Phobius"/>
    </source>
</evidence>
<accession>A0A8H6VUK6</accession>
<feature type="transmembrane region" description="Helical" evidence="11">
    <location>
        <begin position="197"/>
        <end position="217"/>
    </location>
</feature>
<feature type="transmembrane region" description="Helical" evidence="11">
    <location>
        <begin position="87"/>
        <end position="107"/>
    </location>
</feature>
<comment type="subcellular location">
    <subcellularLocation>
        <location evidence="2">Golgi apparatus membrane</location>
        <topology evidence="2">Multi-pass membrane protein</topology>
    </subcellularLocation>
</comment>
<dbReference type="AlphaFoldDB" id="A0A8H6VUK6"/>
<protein>
    <recommendedName>
        <fullName evidence="4">Golgi apparatus membrane protein TVP38</fullName>
    </recommendedName>
    <alternativeName>
        <fullName evidence="5">Golgi apparatus membrane protein tvp38</fullName>
    </alternativeName>
</protein>
<reference evidence="13" key="1">
    <citation type="submission" date="2020-05" db="EMBL/GenBank/DDBJ databases">
        <title>Mycena genomes resolve the evolution of fungal bioluminescence.</title>
        <authorList>
            <person name="Tsai I.J."/>
        </authorList>
    </citation>
    <scope>NUCLEOTIDE SEQUENCE</scope>
    <source>
        <strain evidence="13">171206Taipei</strain>
    </source>
</reference>
<evidence type="ECO:0000256" key="8">
    <source>
        <dbReference type="ARBA" id="ARBA00023034"/>
    </source>
</evidence>
<dbReference type="InterPro" id="IPR032816">
    <property type="entry name" value="VTT_dom"/>
</dbReference>
<dbReference type="EMBL" id="JACAZF010000014">
    <property type="protein sequence ID" value="KAF7290643.1"/>
    <property type="molecule type" value="Genomic_DNA"/>
</dbReference>
<keyword evidence="9 11" id="KW-0472">Membrane</keyword>
<comment type="similarity">
    <text evidence="3">Belongs to the TVP38/TMEM64 family.</text>
</comment>
<proteinExistence type="inferred from homology"/>
<feature type="transmembrane region" description="Helical" evidence="11">
    <location>
        <begin position="163"/>
        <end position="185"/>
    </location>
</feature>
<evidence type="ECO:0000256" key="6">
    <source>
        <dbReference type="ARBA" id="ARBA00022692"/>
    </source>
</evidence>
<keyword evidence="14" id="KW-1185">Reference proteome</keyword>